<evidence type="ECO:0000259" key="1">
    <source>
        <dbReference type="Pfam" id="PF05050"/>
    </source>
</evidence>
<dbReference type="InterPro" id="IPR006342">
    <property type="entry name" value="FkbM_mtfrase"/>
</dbReference>
<dbReference type="NCBIfam" id="TIGR01444">
    <property type="entry name" value="fkbM_fam"/>
    <property type="match status" value="1"/>
</dbReference>
<dbReference type="Gene3D" id="3.40.50.150">
    <property type="entry name" value="Vaccinia Virus protein VP39"/>
    <property type="match status" value="1"/>
</dbReference>
<dbReference type="PANTHER" id="PTHR36973:SF4">
    <property type="entry name" value="NODULATION PROTEIN"/>
    <property type="match status" value="1"/>
</dbReference>
<sequence>MPYDEEALGRVKIGHFLKRGIPIRGIIHIGAGDGYEIDWYLKLGIRPILAVEPERESYNKLKQKFQEASDVHISSMALGNGDRATVGTLRVPPKDTGGSTLLTELPHGPSVTGVTYDYSECQEVVVTTFEKLVYLFSDIIELKDYNCLVVDVQGMELQVLKGFGPHLEKMDCLNIECSREPIYEGGAPAREILTWLAIRGFDAITPIEAHNDILFVKRGVEEVLSG</sequence>
<dbReference type="PANTHER" id="PTHR36973">
    <property type="entry name" value="SLL1456 PROTEIN-RELATED"/>
    <property type="match status" value="1"/>
</dbReference>
<dbReference type="EMBL" id="LAZR01002751">
    <property type="protein sequence ID" value="KKN26040.1"/>
    <property type="molecule type" value="Genomic_DNA"/>
</dbReference>
<organism evidence="2">
    <name type="scientific">marine sediment metagenome</name>
    <dbReference type="NCBI Taxonomy" id="412755"/>
    <lineage>
        <taxon>unclassified sequences</taxon>
        <taxon>metagenomes</taxon>
        <taxon>ecological metagenomes</taxon>
    </lineage>
</organism>
<reference evidence="2" key="1">
    <citation type="journal article" date="2015" name="Nature">
        <title>Complex archaea that bridge the gap between prokaryotes and eukaryotes.</title>
        <authorList>
            <person name="Spang A."/>
            <person name="Saw J.H."/>
            <person name="Jorgensen S.L."/>
            <person name="Zaremba-Niedzwiedzka K."/>
            <person name="Martijn J."/>
            <person name="Lind A.E."/>
            <person name="van Eijk R."/>
            <person name="Schleper C."/>
            <person name="Guy L."/>
            <person name="Ettema T.J."/>
        </authorList>
    </citation>
    <scope>NUCLEOTIDE SEQUENCE</scope>
</reference>
<dbReference type="InterPro" id="IPR029063">
    <property type="entry name" value="SAM-dependent_MTases_sf"/>
</dbReference>
<dbReference type="GO" id="GO:0008171">
    <property type="term" value="F:O-methyltransferase activity"/>
    <property type="evidence" value="ECO:0007669"/>
    <property type="project" value="TreeGrafter"/>
</dbReference>
<proteinExistence type="predicted"/>
<dbReference type="SUPFAM" id="SSF53335">
    <property type="entry name" value="S-adenosyl-L-methionine-dependent methyltransferases"/>
    <property type="match status" value="1"/>
</dbReference>
<feature type="domain" description="Methyltransferase FkbM" evidence="1">
    <location>
        <begin position="29"/>
        <end position="201"/>
    </location>
</feature>
<accession>A0A0F9P2J1</accession>
<comment type="caution">
    <text evidence="2">The sequence shown here is derived from an EMBL/GenBank/DDBJ whole genome shotgun (WGS) entry which is preliminary data.</text>
</comment>
<dbReference type="AlphaFoldDB" id="A0A0F9P2J1"/>
<evidence type="ECO:0000313" key="2">
    <source>
        <dbReference type="EMBL" id="KKN26040.1"/>
    </source>
</evidence>
<gene>
    <name evidence="2" type="ORF">LCGC14_0878850</name>
</gene>
<protein>
    <recommendedName>
        <fullName evidence="1">Methyltransferase FkbM domain-containing protein</fullName>
    </recommendedName>
</protein>
<name>A0A0F9P2J1_9ZZZZ</name>
<dbReference type="InterPro" id="IPR053188">
    <property type="entry name" value="FkbM_Methyltransferase"/>
</dbReference>
<dbReference type="Pfam" id="PF05050">
    <property type="entry name" value="Methyltransf_21"/>
    <property type="match status" value="1"/>
</dbReference>